<reference evidence="2 3" key="1">
    <citation type="journal article" date="2015" name="Stand. Genomic Sci.">
        <title>Complete genome sequence of and proposal of Thermofilum uzonense sp. nov. a novel hyperthermophilic crenarchaeon and emended description of the genus Thermofilum.</title>
        <authorList>
            <person name="Toshchakov S.V."/>
            <person name="Korzhenkov A.A."/>
            <person name="Samarov N.I."/>
            <person name="Mazunin I.O."/>
            <person name="Mozhey O.I."/>
            <person name="Shmyr I.S."/>
            <person name="Derbikova K.S."/>
            <person name="Taranov E.A."/>
            <person name="Dominova I.N."/>
            <person name="Bonch-Osmolovskaya E.A."/>
            <person name="Patrushev M.V."/>
            <person name="Podosokorskaya O.A."/>
            <person name="Kublanov I.V."/>
        </authorList>
    </citation>
    <scope>NUCLEOTIDE SEQUENCE [LARGE SCALE GENOMIC DNA]</scope>
    <source>
        <strain evidence="2 3">1807-2</strain>
    </source>
</reference>
<dbReference type="OrthoDB" id="56053at2157"/>
<evidence type="ECO:0000313" key="2">
    <source>
        <dbReference type="EMBL" id="AKG38510.1"/>
    </source>
</evidence>
<dbReference type="InterPro" id="IPR005149">
    <property type="entry name" value="Tscrpt_reg_PadR_N"/>
</dbReference>
<evidence type="ECO:0000259" key="1">
    <source>
        <dbReference type="Pfam" id="PF03551"/>
    </source>
</evidence>
<dbReference type="RefSeq" id="WP_052883921.1">
    <property type="nucleotide sequence ID" value="NZ_CP009961.1"/>
</dbReference>
<keyword evidence="3" id="KW-1185">Reference proteome</keyword>
<dbReference type="STRING" id="1550241.MA03_03345"/>
<dbReference type="Proteomes" id="UP000067434">
    <property type="component" value="Chromosome"/>
</dbReference>
<dbReference type="PATRIC" id="fig|1550241.5.peg.708"/>
<name>A0A0F7FH87_9CREN</name>
<gene>
    <name evidence="2" type="ORF">MA03_03345</name>
</gene>
<dbReference type="Gene3D" id="1.10.10.10">
    <property type="entry name" value="Winged helix-like DNA-binding domain superfamily/Winged helix DNA-binding domain"/>
    <property type="match status" value="1"/>
</dbReference>
<dbReference type="PANTHER" id="PTHR43252">
    <property type="entry name" value="TRANSCRIPTIONAL REGULATOR YQJI"/>
    <property type="match status" value="1"/>
</dbReference>
<accession>A0A0F7FH87</accession>
<dbReference type="InterPro" id="IPR036388">
    <property type="entry name" value="WH-like_DNA-bd_sf"/>
</dbReference>
<dbReference type="KEGG" id="thf:MA03_03345"/>
<dbReference type="EMBL" id="CP009961">
    <property type="protein sequence ID" value="AKG38510.1"/>
    <property type="molecule type" value="Genomic_DNA"/>
</dbReference>
<dbReference type="GeneID" id="25401234"/>
<sequence>MRKFGIKGRYGGALKLLILYSLKESPSYAYALMRKIEDLTGFKPSSGAFFPLLRHLERHGLIESEEVDKDGRRIKVYKLSRRGLEFLEAHQPQVQESLRLAKSFKKFNEMGCSRIFRVIGELVENIDRLNESQLEELRRVVLDFEYRVLGILKGDANV</sequence>
<feature type="domain" description="Transcription regulator PadR N-terminal" evidence="1">
    <location>
        <begin position="18"/>
        <end position="88"/>
    </location>
</feature>
<proteinExistence type="predicted"/>
<protein>
    <recommendedName>
        <fullName evidence="1">Transcription regulator PadR N-terminal domain-containing protein</fullName>
    </recommendedName>
</protein>
<dbReference type="InterPro" id="IPR036390">
    <property type="entry name" value="WH_DNA-bd_sf"/>
</dbReference>
<dbReference type="Pfam" id="PF03551">
    <property type="entry name" value="PadR"/>
    <property type="match status" value="1"/>
</dbReference>
<evidence type="ECO:0000313" key="3">
    <source>
        <dbReference type="Proteomes" id="UP000067434"/>
    </source>
</evidence>
<dbReference type="PANTHER" id="PTHR43252:SF5">
    <property type="entry name" value="TRANSCRIPTIONAL REGULATOR, PADR-LIKE FAMILY"/>
    <property type="match status" value="1"/>
</dbReference>
<organism evidence="2 3">
    <name type="scientific">Infirmifilum uzonense</name>
    <dbReference type="NCBI Taxonomy" id="1550241"/>
    <lineage>
        <taxon>Archaea</taxon>
        <taxon>Thermoproteota</taxon>
        <taxon>Thermoprotei</taxon>
        <taxon>Thermofilales</taxon>
        <taxon>Thermofilaceae</taxon>
        <taxon>Infirmifilum</taxon>
    </lineage>
</organism>
<dbReference type="SUPFAM" id="SSF46785">
    <property type="entry name" value="Winged helix' DNA-binding domain"/>
    <property type="match status" value="1"/>
</dbReference>
<dbReference type="HOGENOM" id="CLU_063440_1_3_2"/>
<dbReference type="AlphaFoldDB" id="A0A0F7FH87"/>